<dbReference type="Proteomes" id="UP001595973">
    <property type="component" value="Unassembled WGS sequence"/>
</dbReference>
<reference evidence="3" key="1">
    <citation type="journal article" date="2019" name="Int. J. Syst. Evol. Microbiol.">
        <title>The Global Catalogue of Microorganisms (GCM) 10K type strain sequencing project: providing services to taxonomists for standard genome sequencing and annotation.</title>
        <authorList>
            <consortium name="The Broad Institute Genomics Platform"/>
            <consortium name="The Broad Institute Genome Sequencing Center for Infectious Disease"/>
            <person name="Wu L."/>
            <person name="Ma J."/>
        </authorList>
    </citation>
    <scope>NUCLEOTIDE SEQUENCE [LARGE SCALE GENOMIC DNA]</scope>
    <source>
        <strain evidence="3">CGMCC 4.7283</strain>
    </source>
</reference>
<comment type="caution">
    <text evidence="2">The sequence shown here is derived from an EMBL/GenBank/DDBJ whole genome shotgun (WGS) entry which is preliminary data.</text>
</comment>
<dbReference type="SUPFAM" id="SSF50475">
    <property type="entry name" value="FMN-binding split barrel"/>
    <property type="match status" value="1"/>
</dbReference>
<sequence>MPSPIRPTDEAARQMARDLIANARIAALAVTLDGAPFVSRIAFGTAPDGAPLTLISSLAAHTRAIVSDPRAALLLGEANGKGDPLNLPRLTLIARAVAVDEDQRAATAAHYLRGHPKAKLYIGFADFTLFRFSVTRGHLNGGFGKAFALTSADMGLPG</sequence>
<evidence type="ECO:0000313" key="2">
    <source>
        <dbReference type="EMBL" id="MFC4669781.1"/>
    </source>
</evidence>
<name>A0ABV9KJN2_9RHOB</name>
<organism evidence="2 3">
    <name type="scientific">Seohaeicola nanhaiensis</name>
    <dbReference type="NCBI Taxonomy" id="1387282"/>
    <lineage>
        <taxon>Bacteria</taxon>
        <taxon>Pseudomonadati</taxon>
        <taxon>Pseudomonadota</taxon>
        <taxon>Alphaproteobacteria</taxon>
        <taxon>Rhodobacterales</taxon>
        <taxon>Roseobacteraceae</taxon>
        <taxon>Seohaeicola</taxon>
    </lineage>
</organism>
<dbReference type="Pfam" id="PF13883">
    <property type="entry name" value="CREG_beta-barrel"/>
    <property type="match status" value="1"/>
</dbReference>
<dbReference type="PANTHER" id="PTHR13343">
    <property type="entry name" value="CREG1 PROTEIN"/>
    <property type="match status" value="1"/>
</dbReference>
<feature type="domain" description="CREG-like beta-barrel" evidence="1">
    <location>
        <begin position="8"/>
        <end position="147"/>
    </location>
</feature>
<dbReference type="PANTHER" id="PTHR13343:SF17">
    <property type="entry name" value="CELLULAR REPRESSOR OF E1A-STIMULATED GENES, ISOFORM A"/>
    <property type="match status" value="1"/>
</dbReference>
<dbReference type="InterPro" id="IPR012349">
    <property type="entry name" value="Split_barrel_FMN-bd"/>
</dbReference>
<dbReference type="RefSeq" id="WP_380718194.1">
    <property type="nucleotide sequence ID" value="NZ_JBHSGI010000024.1"/>
</dbReference>
<accession>A0ABV9KJN2</accession>
<dbReference type="Gene3D" id="2.30.110.10">
    <property type="entry name" value="Electron Transport, Fmn-binding Protein, Chain A"/>
    <property type="match status" value="1"/>
</dbReference>
<protein>
    <submittedName>
        <fullName evidence="2">HugZ family protein</fullName>
    </submittedName>
</protein>
<evidence type="ECO:0000259" key="1">
    <source>
        <dbReference type="Pfam" id="PF13883"/>
    </source>
</evidence>
<gene>
    <name evidence="2" type="ORF">ACFO5X_14550</name>
</gene>
<proteinExistence type="predicted"/>
<dbReference type="InterPro" id="IPR055343">
    <property type="entry name" value="CREG_beta-barrel"/>
</dbReference>
<dbReference type="EMBL" id="JBHSGI010000024">
    <property type="protein sequence ID" value="MFC4669781.1"/>
    <property type="molecule type" value="Genomic_DNA"/>
</dbReference>
<evidence type="ECO:0000313" key="3">
    <source>
        <dbReference type="Proteomes" id="UP001595973"/>
    </source>
</evidence>
<keyword evidence="3" id="KW-1185">Reference proteome</keyword>